<evidence type="ECO:0000256" key="1">
    <source>
        <dbReference type="SAM" id="SignalP"/>
    </source>
</evidence>
<comment type="caution">
    <text evidence="2">The sequence shown here is derived from an EMBL/GenBank/DDBJ whole genome shotgun (WGS) entry which is preliminary data.</text>
</comment>
<dbReference type="InterPro" id="IPR052925">
    <property type="entry name" value="Phage_Integrase-like_Recomb"/>
</dbReference>
<dbReference type="PANTHER" id="PTHR34605">
    <property type="entry name" value="PHAGE_INTEGRASE DOMAIN-CONTAINING PROTEIN"/>
    <property type="match status" value="1"/>
</dbReference>
<evidence type="ECO:0000313" key="3">
    <source>
        <dbReference type="Proteomes" id="UP001159427"/>
    </source>
</evidence>
<dbReference type="Gene3D" id="1.10.443.10">
    <property type="entry name" value="Intergrase catalytic core"/>
    <property type="match status" value="1"/>
</dbReference>
<protein>
    <submittedName>
        <fullName evidence="2">Uncharacterized protein</fullName>
    </submittedName>
</protein>
<dbReference type="PANTHER" id="PTHR34605:SF3">
    <property type="entry name" value="P CELL-TYPE AGGLUTINATION PROTEIN MAP4-LIKE-RELATED"/>
    <property type="match status" value="1"/>
</dbReference>
<feature type="chain" id="PRO_5047514195" evidence="1">
    <location>
        <begin position="21"/>
        <end position="117"/>
    </location>
</feature>
<reference evidence="2 3" key="1">
    <citation type="submission" date="2022-05" db="EMBL/GenBank/DDBJ databases">
        <authorList>
            <consortium name="Genoscope - CEA"/>
            <person name="William W."/>
        </authorList>
    </citation>
    <scope>NUCLEOTIDE SEQUENCE [LARGE SCALE GENOMIC DNA]</scope>
</reference>
<dbReference type="EMBL" id="CALNXI010000856">
    <property type="protein sequence ID" value="CAH3143535.1"/>
    <property type="molecule type" value="Genomic_DNA"/>
</dbReference>
<gene>
    <name evidence="2" type="ORF">PEVE_00042885</name>
</gene>
<proteinExistence type="predicted"/>
<evidence type="ECO:0000313" key="2">
    <source>
        <dbReference type="EMBL" id="CAH3143535.1"/>
    </source>
</evidence>
<feature type="non-terminal residue" evidence="2">
    <location>
        <position position="117"/>
    </location>
</feature>
<dbReference type="InterPro" id="IPR013762">
    <property type="entry name" value="Integrase-like_cat_sf"/>
</dbReference>
<dbReference type="Proteomes" id="UP001159427">
    <property type="component" value="Unassembled WGS sequence"/>
</dbReference>
<keyword evidence="3" id="KW-1185">Reference proteome</keyword>
<keyword evidence="1" id="KW-0732">Signal</keyword>
<organism evidence="2 3">
    <name type="scientific">Porites evermanni</name>
    <dbReference type="NCBI Taxonomy" id="104178"/>
    <lineage>
        <taxon>Eukaryota</taxon>
        <taxon>Metazoa</taxon>
        <taxon>Cnidaria</taxon>
        <taxon>Anthozoa</taxon>
        <taxon>Hexacorallia</taxon>
        <taxon>Scleractinia</taxon>
        <taxon>Fungiina</taxon>
        <taxon>Poritidae</taxon>
        <taxon>Porites</taxon>
    </lineage>
</organism>
<feature type="non-terminal residue" evidence="2">
    <location>
        <position position="1"/>
    </location>
</feature>
<accession>A0ABN8PH36</accession>
<name>A0ABN8PH36_9CNID</name>
<sequence>YNHTILWAACCLGFFGFLRTGEFTVNSPFNPDIHLAVSDVQADSLVNPSSFRIHIKCSKTDPFCQGCNIYIGAGKRDLCPVHALTQYLHGRGSTPGQLFLLSDGTPLHRQWLTSNIQ</sequence>
<feature type="signal peptide" evidence="1">
    <location>
        <begin position="1"/>
        <end position="20"/>
    </location>
</feature>